<keyword evidence="6 15" id="KW-0418">Kinase</keyword>
<evidence type="ECO:0000256" key="5">
    <source>
        <dbReference type="ARBA" id="ARBA00022741"/>
    </source>
</evidence>
<dbReference type="Pfam" id="PF00512">
    <property type="entry name" value="HisKA"/>
    <property type="match status" value="1"/>
</dbReference>
<dbReference type="AlphaFoldDB" id="A0AAU9BQK9"/>
<dbReference type="InterPro" id="IPR013656">
    <property type="entry name" value="PAS_4"/>
</dbReference>
<dbReference type="Pfam" id="PF08448">
    <property type="entry name" value="PAS_4"/>
    <property type="match status" value="1"/>
</dbReference>
<dbReference type="EMBL" id="AP024714">
    <property type="protein sequence ID" value="BCX80741.1"/>
    <property type="molecule type" value="Genomic_DNA"/>
</dbReference>
<keyword evidence="5" id="KW-0547">Nucleotide-binding</keyword>
<evidence type="ECO:0000256" key="4">
    <source>
        <dbReference type="ARBA" id="ARBA00022679"/>
    </source>
</evidence>
<keyword evidence="8" id="KW-0902">Two-component regulatory system</keyword>
<evidence type="ECO:0000256" key="11">
    <source>
        <dbReference type="ARBA" id="ARBA00039567"/>
    </source>
</evidence>
<protein>
    <recommendedName>
        <fullName evidence="11">Sensory histidine kinase/phosphatase NtrB</fullName>
        <ecNumber evidence="2">2.7.13.3</ecNumber>
    </recommendedName>
    <alternativeName>
        <fullName evidence="12">Nitrogen regulation protein NR(II)</fullName>
    </alternativeName>
    <alternativeName>
        <fullName evidence="13">Nitrogen regulator II</fullName>
    </alternativeName>
</protein>
<dbReference type="InterPro" id="IPR036097">
    <property type="entry name" value="HisK_dim/P_sf"/>
</dbReference>
<dbReference type="Gene3D" id="3.30.450.20">
    <property type="entry name" value="PAS domain"/>
    <property type="match status" value="1"/>
</dbReference>
<evidence type="ECO:0000313" key="16">
    <source>
        <dbReference type="Proteomes" id="UP001321825"/>
    </source>
</evidence>
<gene>
    <name evidence="15" type="ORF">MIT9_P0317</name>
</gene>
<dbReference type="SUPFAM" id="SSF55874">
    <property type="entry name" value="ATPase domain of HSP90 chaperone/DNA topoisomerase II/histidine kinase"/>
    <property type="match status" value="1"/>
</dbReference>
<keyword evidence="9" id="KW-0535">Nitrogen fixation</keyword>
<evidence type="ECO:0000256" key="12">
    <source>
        <dbReference type="ARBA" id="ARBA00042313"/>
    </source>
</evidence>
<evidence type="ECO:0000256" key="10">
    <source>
        <dbReference type="ARBA" id="ARBA00037696"/>
    </source>
</evidence>
<dbReference type="Gene3D" id="1.10.287.130">
    <property type="match status" value="1"/>
</dbReference>
<sequence>MNPENLYRQILDNLGNAVLLFDRGLRLRFLNPAGEMLLDTSVAKALGQPPALLFGSLGQHLARNLRTTLQTGAPLVERHVPLQQGERTQTVHCTITPLFEGDRVAAAIVEIEPVENYSHLSRDHQAQHQQAAVNQLLRGLAHEIKNPLGGLRGAAQLLAQELDSPQLREYTDVILQEADRLGTLIDRLLTPHRPPRKQRLNIHQVLERVRQLLAAEYPALAFHCDYDPSLPLLEGDFDQLIQVFLNLARNAAQAVAGEGEVKLRTRIEHRLTIRGRMHRLVLRVDIADNGPGIPAELGERIFYPMITGKAEGTGLGLSIAQALVTRHGGLIEYRSRPGDTCFSVYLPLEDSPREP</sequence>
<evidence type="ECO:0000256" key="7">
    <source>
        <dbReference type="ARBA" id="ARBA00022840"/>
    </source>
</evidence>
<dbReference type="InterPro" id="IPR036890">
    <property type="entry name" value="HATPase_C_sf"/>
</dbReference>
<dbReference type="NCBIfam" id="NF008293">
    <property type="entry name" value="PRK11073.1"/>
    <property type="match status" value="1"/>
</dbReference>
<dbReference type="InterPro" id="IPR003594">
    <property type="entry name" value="HATPase_dom"/>
</dbReference>
<dbReference type="GO" id="GO:0000155">
    <property type="term" value="F:phosphorelay sensor kinase activity"/>
    <property type="evidence" value="ECO:0007669"/>
    <property type="project" value="InterPro"/>
</dbReference>
<accession>A0AAU9BQK9</accession>
<evidence type="ECO:0000256" key="1">
    <source>
        <dbReference type="ARBA" id="ARBA00000085"/>
    </source>
</evidence>
<feature type="domain" description="Histidine kinase" evidence="14">
    <location>
        <begin position="139"/>
        <end position="350"/>
    </location>
</feature>
<dbReference type="InterPro" id="IPR035965">
    <property type="entry name" value="PAS-like_dom_sf"/>
</dbReference>
<name>A0AAU9BQK9_9GAMM</name>
<evidence type="ECO:0000313" key="15">
    <source>
        <dbReference type="EMBL" id="BCX80741.1"/>
    </source>
</evidence>
<dbReference type="SUPFAM" id="SSF47384">
    <property type="entry name" value="Homodimeric domain of signal transducing histidine kinase"/>
    <property type="match status" value="1"/>
</dbReference>
<dbReference type="GO" id="GO:0005524">
    <property type="term" value="F:ATP binding"/>
    <property type="evidence" value="ECO:0007669"/>
    <property type="project" value="UniProtKB-KW"/>
</dbReference>
<evidence type="ECO:0000256" key="8">
    <source>
        <dbReference type="ARBA" id="ARBA00023012"/>
    </source>
</evidence>
<dbReference type="InterPro" id="IPR005467">
    <property type="entry name" value="His_kinase_dom"/>
</dbReference>
<evidence type="ECO:0000256" key="6">
    <source>
        <dbReference type="ARBA" id="ARBA00022777"/>
    </source>
</evidence>
<proteinExistence type="predicted"/>
<dbReference type="CDD" id="cd00082">
    <property type="entry name" value="HisKA"/>
    <property type="match status" value="1"/>
</dbReference>
<dbReference type="InterPro" id="IPR000014">
    <property type="entry name" value="PAS"/>
</dbReference>
<keyword evidence="3" id="KW-0597">Phosphoprotein</keyword>
<dbReference type="SUPFAM" id="SSF55785">
    <property type="entry name" value="PYP-like sensor domain (PAS domain)"/>
    <property type="match status" value="1"/>
</dbReference>
<dbReference type="SMART" id="SM00388">
    <property type="entry name" value="HisKA"/>
    <property type="match status" value="1"/>
</dbReference>
<evidence type="ECO:0000256" key="9">
    <source>
        <dbReference type="ARBA" id="ARBA00023231"/>
    </source>
</evidence>
<dbReference type="SMART" id="SM00387">
    <property type="entry name" value="HATPase_c"/>
    <property type="match status" value="1"/>
</dbReference>
<comment type="catalytic activity">
    <reaction evidence="1">
        <text>ATP + protein L-histidine = ADP + protein N-phospho-L-histidine.</text>
        <dbReference type="EC" id="2.7.13.3"/>
    </reaction>
</comment>
<dbReference type="SMART" id="SM00091">
    <property type="entry name" value="PAS"/>
    <property type="match status" value="1"/>
</dbReference>
<evidence type="ECO:0000259" key="14">
    <source>
        <dbReference type="PROSITE" id="PS50109"/>
    </source>
</evidence>
<dbReference type="PANTHER" id="PTHR43065:SF16">
    <property type="entry name" value="SENSORY HISTIDINE KINASE_PHOSPHATASE NTRB"/>
    <property type="match status" value="1"/>
</dbReference>
<evidence type="ECO:0000256" key="2">
    <source>
        <dbReference type="ARBA" id="ARBA00012438"/>
    </source>
</evidence>
<dbReference type="InterPro" id="IPR003661">
    <property type="entry name" value="HisK_dim/P_dom"/>
</dbReference>
<evidence type="ECO:0000256" key="13">
    <source>
        <dbReference type="ARBA" id="ARBA00043094"/>
    </source>
</evidence>
<dbReference type="Proteomes" id="UP001321825">
    <property type="component" value="Chromosome"/>
</dbReference>
<evidence type="ECO:0000256" key="3">
    <source>
        <dbReference type="ARBA" id="ARBA00022553"/>
    </source>
</evidence>
<comment type="function">
    <text evidence="10">Member of the two-component regulatory system NtrB/NtrC, which controls expression of the nitrogen-regulated (ntr) genes in response to nitrogen limitation. Under conditions of nitrogen limitation, NtrB autophosphorylates and transfers the phosphoryl group to NtrC. In the presence of nitrogen, acts as a phosphatase that dephosphorylates and inactivates NtrC.</text>
</comment>
<keyword evidence="4 15" id="KW-0808">Transferase</keyword>
<organism evidence="15 16">
    <name type="scientific">Methylomarinovum caldicuralii</name>
    <dbReference type="NCBI Taxonomy" id="438856"/>
    <lineage>
        <taxon>Bacteria</taxon>
        <taxon>Pseudomonadati</taxon>
        <taxon>Pseudomonadota</taxon>
        <taxon>Gammaproteobacteria</taxon>
        <taxon>Methylococcales</taxon>
        <taxon>Methylothermaceae</taxon>
        <taxon>Methylomarinovum</taxon>
    </lineage>
</organism>
<dbReference type="PRINTS" id="PR00344">
    <property type="entry name" value="BCTRLSENSOR"/>
</dbReference>
<dbReference type="InterPro" id="IPR004358">
    <property type="entry name" value="Sig_transdc_His_kin-like_C"/>
</dbReference>
<dbReference type="Gene3D" id="3.30.565.10">
    <property type="entry name" value="Histidine kinase-like ATPase, C-terminal domain"/>
    <property type="match status" value="1"/>
</dbReference>
<keyword evidence="7" id="KW-0067">ATP-binding</keyword>
<reference evidence="16" key="1">
    <citation type="journal article" date="2024" name="Int. J. Syst. Evol. Microbiol.">
        <title>Methylomarinovum tepidoasis sp. nov., a moderately thermophilic methanotroph of the family Methylothermaceae isolated from a deep-sea hydrothermal field.</title>
        <authorList>
            <person name="Hirayama H."/>
            <person name="Takaki Y."/>
            <person name="Abe M."/>
            <person name="Miyazaki M."/>
            <person name="Uematsu K."/>
            <person name="Matsui Y."/>
            <person name="Takai K."/>
        </authorList>
    </citation>
    <scope>NUCLEOTIDE SEQUENCE [LARGE SCALE GENOMIC DNA]</scope>
    <source>
        <strain evidence="16">IT-9</strain>
    </source>
</reference>
<dbReference type="KEGG" id="mcau:MIT9_P0317"/>
<dbReference type="RefSeq" id="WP_317705691.1">
    <property type="nucleotide sequence ID" value="NZ_AP024714.1"/>
</dbReference>
<dbReference type="PANTHER" id="PTHR43065">
    <property type="entry name" value="SENSOR HISTIDINE KINASE"/>
    <property type="match status" value="1"/>
</dbReference>
<dbReference type="EC" id="2.7.13.3" evidence="2"/>
<dbReference type="PROSITE" id="PS50109">
    <property type="entry name" value="HIS_KIN"/>
    <property type="match status" value="1"/>
</dbReference>
<dbReference type="Pfam" id="PF02518">
    <property type="entry name" value="HATPase_c"/>
    <property type="match status" value="1"/>
</dbReference>
<keyword evidence="16" id="KW-1185">Reference proteome</keyword>